<name>A0A1A9W8S0_9MUSC</name>
<feature type="transmembrane region" description="Helical" evidence="1">
    <location>
        <begin position="17"/>
        <end position="38"/>
    </location>
</feature>
<keyword evidence="3" id="KW-1185">Reference proteome</keyword>
<reference evidence="3" key="1">
    <citation type="submission" date="2014-03" db="EMBL/GenBank/DDBJ databases">
        <authorList>
            <person name="Aksoy S."/>
            <person name="Warren W."/>
            <person name="Wilson R.K."/>
        </authorList>
    </citation>
    <scope>NUCLEOTIDE SEQUENCE [LARGE SCALE GENOMIC DNA]</scope>
    <source>
        <strain evidence="3">IAEA</strain>
    </source>
</reference>
<organism evidence="2 3">
    <name type="scientific">Glossina brevipalpis</name>
    <dbReference type="NCBI Taxonomy" id="37001"/>
    <lineage>
        <taxon>Eukaryota</taxon>
        <taxon>Metazoa</taxon>
        <taxon>Ecdysozoa</taxon>
        <taxon>Arthropoda</taxon>
        <taxon>Hexapoda</taxon>
        <taxon>Insecta</taxon>
        <taxon>Pterygota</taxon>
        <taxon>Neoptera</taxon>
        <taxon>Endopterygota</taxon>
        <taxon>Diptera</taxon>
        <taxon>Brachycera</taxon>
        <taxon>Muscomorpha</taxon>
        <taxon>Hippoboscoidea</taxon>
        <taxon>Glossinidae</taxon>
        <taxon>Glossina</taxon>
    </lineage>
</organism>
<sequence>MQQSNLEHNNFSINECFFTVSMITIKGCLFVNFFVAFLKPSAPPNSISSQLGQNCETNRSFRFVHLLIFFSVRFVEISKAYVSFGIGCCIMLSHLHATTIQRRDADLLHQFHGGYLIRFTATTMSVLETRVPMVTRQGLSKAAENVPTRGWCTSKVTQCASGVVLTTMRLLCSCKILI</sequence>
<keyword evidence="1" id="KW-0472">Membrane</keyword>
<dbReference type="EnsemblMetazoa" id="GBRI010390-RA">
    <property type="protein sequence ID" value="GBRI010390-PA"/>
    <property type="gene ID" value="GBRI010390"/>
</dbReference>
<proteinExistence type="predicted"/>
<keyword evidence="1" id="KW-0812">Transmembrane</keyword>
<keyword evidence="1" id="KW-1133">Transmembrane helix</keyword>
<evidence type="ECO:0000313" key="3">
    <source>
        <dbReference type="Proteomes" id="UP000091820"/>
    </source>
</evidence>
<dbReference type="Proteomes" id="UP000091820">
    <property type="component" value="Unassembled WGS sequence"/>
</dbReference>
<accession>A0A1A9W8S0</accession>
<protein>
    <submittedName>
        <fullName evidence="2">Uncharacterized protein</fullName>
    </submittedName>
</protein>
<evidence type="ECO:0000313" key="2">
    <source>
        <dbReference type="EnsemblMetazoa" id="GBRI010390-PA"/>
    </source>
</evidence>
<evidence type="ECO:0000256" key="1">
    <source>
        <dbReference type="SAM" id="Phobius"/>
    </source>
</evidence>
<dbReference type="AlphaFoldDB" id="A0A1A9W8S0"/>
<reference evidence="2" key="2">
    <citation type="submission" date="2020-05" db="UniProtKB">
        <authorList>
            <consortium name="EnsemblMetazoa"/>
        </authorList>
    </citation>
    <scope>IDENTIFICATION</scope>
    <source>
        <strain evidence="2">IAEA</strain>
    </source>
</reference>
<dbReference type="VEuPathDB" id="VectorBase:GBRI010390"/>